<feature type="binding site" evidence="13">
    <location>
        <position position="309"/>
    </location>
    <ligand>
        <name>S-adenosyl-L-methionine</name>
        <dbReference type="ChEBI" id="CHEBI:59789"/>
    </ligand>
</feature>
<dbReference type="GO" id="GO:0006355">
    <property type="term" value="P:regulation of DNA-templated transcription"/>
    <property type="evidence" value="ECO:0007669"/>
    <property type="project" value="InterPro"/>
</dbReference>
<keyword evidence="7 13" id="KW-0808">Transferase</keyword>
<evidence type="ECO:0000256" key="10">
    <source>
        <dbReference type="ARBA" id="ARBA00030399"/>
    </source>
</evidence>
<evidence type="ECO:0000256" key="4">
    <source>
        <dbReference type="ARBA" id="ARBA00022490"/>
    </source>
</evidence>
<dbReference type="GO" id="GO:0003723">
    <property type="term" value="F:RNA binding"/>
    <property type="evidence" value="ECO:0007669"/>
    <property type="project" value="UniProtKB-UniRule"/>
</dbReference>
<evidence type="ECO:0000256" key="13">
    <source>
        <dbReference type="PROSITE-ProRule" id="PRU01023"/>
    </source>
</evidence>
<accession>B6FYY9</accession>
<dbReference type="OrthoDB" id="9810297at2"/>
<name>B6FYY9_PEPHT</name>
<keyword evidence="4" id="KW-0963">Cytoplasm</keyword>
<dbReference type="PANTHER" id="PTHR22807:SF53">
    <property type="entry name" value="RIBOSOMAL RNA SMALL SUBUNIT METHYLTRANSFERASE B-RELATED"/>
    <property type="match status" value="1"/>
</dbReference>
<dbReference type="InterPro" id="IPR001678">
    <property type="entry name" value="MeTrfase_RsmB-F_NOP2_dom"/>
</dbReference>
<dbReference type="InterPro" id="IPR006027">
    <property type="entry name" value="NusB_RsmB_TIM44"/>
</dbReference>
<reference evidence="15 16" key="1">
    <citation type="submission" date="2008-09" db="EMBL/GenBank/DDBJ databases">
        <authorList>
            <person name="Fulton L."/>
            <person name="Clifton S."/>
            <person name="Fulton B."/>
            <person name="Xu J."/>
            <person name="Minx P."/>
            <person name="Pepin K.H."/>
            <person name="Johnson M."/>
            <person name="Thiruvilangam P."/>
            <person name="Bhonagiri V."/>
            <person name="Nash W.E."/>
            <person name="Mardis E.R."/>
            <person name="Wilson R.K."/>
        </authorList>
    </citation>
    <scope>NUCLEOTIDE SEQUENCE [LARGE SCALE GENOMIC DNA]</scope>
    <source>
        <strain evidence="15 16">DSM 13275</strain>
    </source>
</reference>
<evidence type="ECO:0000256" key="2">
    <source>
        <dbReference type="ARBA" id="ARBA00004496"/>
    </source>
</evidence>
<dbReference type="Gene3D" id="3.40.50.150">
    <property type="entry name" value="Vaccinia Virus protein VP39"/>
    <property type="match status" value="1"/>
</dbReference>
<comment type="catalytic activity">
    <reaction evidence="12">
        <text>cytidine(967) in 16S rRNA + S-adenosyl-L-methionine = 5-methylcytidine(967) in 16S rRNA + S-adenosyl-L-homocysteine + H(+)</text>
        <dbReference type="Rhea" id="RHEA:42748"/>
        <dbReference type="Rhea" id="RHEA-COMP:10219"/>
        <dbReference type="Rhea" id="RHEA-COMP:10220"/>
        <dbReference type="ChEBI" id="CHEBI:15378"/>
        <dbReference type="ChEBI" id="CHEBI:57856"/>
        <dbReference type="ChEBI" id="CHEBI:59789"/>
        <dbReference type="ChEBI" id="CHEBI:74483"/>
        <dbReference type="ChEBI" id="CHEBI:82748"/>
        <dbReference type="EC" id="2.1.1.176"/>
    </reaction>
</comment>
<dbReference type="EC" id="2.1.1.176" evidence="3"/>
<dbReference type="PROSITE" id="PS51686">
    <property type="entry name" value="SAM_MT_RSMB_NOP"/>
    <property type="match status" value="1"/>
</dbReference>
<protein>
    <recommendedName>
        <fullName evidence="3">16S rRNA (cytosine(967)-C(5))-methyltransferase</fullName>
        <ecNumber evidence="3">2.1.1.176</ecNumber>
    </recommendedName>
    <alternativeName>
        <fullName evidence="10">16S rRNA m5C967 methyltransferase</fullName>
    </alternativeName>
    <alternativeName>
        <fullName evidence="11">rRNA (cytosine-C(5)-)-methyltransferase RsmB</fullName>
    </alternativeName>
</protein>
<proteinExistence type="inferred from homology"/>
<evidence type="ECO:0000256" key="3">
    <source>
        <dbReference type="ARBA" id="ARBA00012140"/>
    </source>
</evidence>
<comment type="subcellular location">
    <subcellularLocation>
        <location evidence="2">Cytoplasm</location>
    </subcellularLocation>
</comment>
<keyword evidence="5" id="KW-0698">rRNA processing</keyword>
<dbReference type="Gene3D" id="1.10.940.10">
    <property type="entry name" value="NusB-like"/>
    <property type="match status" value="1"/>
</dbReference>
<dbReference type="Pfam" id="PF01029">
    <property type="entry name" value="NusB"/>
    <property type="match status" value="1"/>
</dbReference>
<dbReference type="InterPro" id="IPR054728">
    <property type="entry name" value="RsmB-like_ferredoxin"/>
</dbReference>
<evidence type="ECO:0000256" key="5">
    <source>
        <dbReference type="ARBA" id="ARBA00022552"/>
    </source>
</evidence>
<evidence type="ECO:0000256" key="7">
    <source>
        <dbReference type="ARBA" id="ARBA00022679"/>
    </source>
</evidence>
<dbReference type="InterPro" id="IPR029063">
    <property type="entry name" value="SAM-dependent_MTases_sf"/>
</dbReference>
<dbReference type="CDD" id="cd02440">
    <property type="entry name" value="AdoMet_MTases"/>
    <property type="match status" value="1"/>
</dbReference>
<keyword evidence="8 13" id="KW-0949">S-adenosyl-L-methionine</keyword>
<sequence>MNAREAAFKILCDIEIEKNYSNMAINKIFKNEKISDKDKGLATELVYGVIENRKYLDFIINKLSKIKVKKMSSFVKIILRMGTYQILFLDKIEDHAAVNETVKLASKYDGKSKGFVNAILRNEIRQKRTIKYIDIEDPIRRLAVKYSYQQWIVEDWVKNFGIEFAEELLEALNERPDLYVRTNTLKIDRNSLLKEFEKEGIKASKAMLPEEAIMVENFKGIESSRLYKEGLFTVQDISSMLVAKVVAPKEGDMVLDMCSAPGGKSTHMAELMKNTGKIVSRDVFEHKIKVIKAAAKRLGITNIEAEEFDAANLDENSIEKFDCVLTDVPCSGLGIIRRKPEIKYKAKEELVDLPKIQSKILENASKYVKINGTLVYSTCTVQDCENIEVVEKFLKENPNYELVPIEGINVDPEEQEKGYIKIYPNVHGMDGFFIAKMKRVK</sequence>
<dbReference type="Proteomes" id="UP000003178">
    <property type="component" value="Unassembled WGS sequence"/>
</dbReference>
<dbReference type="HOGENOM" id="CLU_005316_0_1_9"/>
<dbReference type="EMBL" id="ABWP01000047">
    <property type="protein sequence ID" value="EEA85235.1"/>
    <property type="molecule type" value="Genomic_DNA"/>
</dbReference>
<evidence type="ECO:0000256" key="8">
    <source>
        <dbReference type="ARBA" id="ARBA00022691"/>
    </source>
</evidence>
<dbReference type="InterPro" id="IPR023267">
    <property type="entry name" value="RCMT"/>
</dbReference>
<feature type="domain" description="SAM-dependent MTase RsmB/NOP-type" evidence="14">
    <location>
        <begin position="168"/>
        <end position="440"/>
    </location>
</feature>
<dbReference type="SUPFAM" id="SSF53335">
    <property type="entry name" value="S-adenosyl-L-methionine-dependent methyltransferases"/>
    <property type="match status" value="1"/>
</dbReference>
<dbReference type="InterPro" id="IPR049560">
    <property type="entry name" value="MeTrfase_RsmB-F_NOP2_cat"/>
</dbReference>
<evidence type="ECO:0000256" key="12">
    <source>
        <dbReference type="ARBA" id="ARBA00047283"/>
    </source>
</evidence>
<dbReference type="SUPFAM" id="SSF48013">
    <property type="entry name" value="NusB-like"/>
    <property type="match status" value="1"/>
</dbReference>
<dbReference type="eggNOG" id="COG0144">
    <property type="taxonomic scope" value="Bacteria"/>
</dbReference>
<dbReference type="FunFam" id="3.40.50.150:FF:000022">
    <property type="entry name" value="Ribosomal RNA small subunit methyltransferase B"/>
    <property type="match status" value="1"/>
</dbReference>
<keyword evidence="16" id="KW-1185">Reference proteome</keyword>
<dbReference type="Pfam" id="PF22458">
    <property type="entry name" value="RsmF-B_ferredox"/>
    <property type="match status" value="1"/>
</dbReference>
<dbReference type="InterPro" id="IPR035926">
    <property type="entry name" value="NusB-like_sf"/>
</dbReference>
<comment type="function">
    <text evidence="1">Specifically methylates the cytosine at position 967 (m5C967) of 16S rRNA.</text>
</comment>
<feature type="binding site" evidence="13">
    <location>
        <begin position="258"/>
        <end position="264"/>
    </location>
    <ligand>
        <name>S-adenosyl-L-methionine</name>
        <dbReference type="ChEBI" id="CHEBI:59789"/>
    </ligand>
</feature>
<evidence type="ECO:0000256" key="11">
    <source>
        <dbReference type="ARBA" id="ARBA00031088"/>
    </source>
</evidence>
<dbReference type="Gene3D" id="3.30.70.1170">
    <property type="entry name" value="Sun protein, domain 3"/>
    <property type="match status" value="1"/>
</dbReference>
<dbReference type="PANTHER" id="PTHR22807">
    <property type="entry name" value="NOP2 YEAST -RELATED NOL1/NOP2/FMU SUN DOMAIN-CONTAINING"/>
    <property type="match status" value="1"/>
</dbReference>
<dbReference type="NCBIfam" id="NF011494">
    <property type="entry name" value="PRK14902.1"/>
    <property type="match status" value="1"/>
</dbReference>
<dbReference type="GO" id="GO:0005737">
    <property type="term" value="C:cytoplasm"/>
    <property type="evidence" value="ECO:0007669"/>
    <property type="project" value="UniProtKB-SubCell"/>
</dbReference>
<keyword evidence="6 13" id="KW-0489">Methyltransferase</keyword>
<dbReference type="InterPro" id="IPR004573">
    <property type="entry name" value="rRNA_ssu_MeTfrase_B"/>
</dbReference>
<dbReference type="NCBIfam" id="TIGR00563">
    <property type="entry name" value="rsmB"/>
    <property type="match status" value="1"/>
</dbReference>
<evidence type="ECO:0000313" key="15">
    <source>
        <dbReference type="EMBL" id="EEA85235.1"/>
    </source>
</evidence>
<reference evidence="15 16" key="2">
    <citation type="submission" date="2008-10" db="EMBL/GenBank/DDBJ databases">
        <title>Draft genome sequence of Clostridium hiranonis (DSM 13275).</title>
        <authorList>
            <person name="Sudarsanam P."/>
            <person name="Ley R."/>
            <person name="Guruge J."/>
            <person name="Turnbaugh P.J."/>
            <person name="Mahowald M."/>
            <person name="Liep D."/>
            <person name="Gordon J."/>
        </authorList>
    </citation>
    <scope>NUCLEOTIDE SEQUENCE [LARGE SCALE GENOMIC DNA]</scope>
    <source>
        <strain evidence="15 16">DSM 13275</strain>
    </source>
</reference>
<feature type="binding site" evidence="13">
    <location>
        <position position="327"/>
    </location>
    <ligand>
        <name>S-adenosyl-L-methionine</name>
        <dbReference type="ChEBI" id="CHEBI:59789"/>
    </ligand>
</feature>
<comment type="similarity">
    <text evidence="13">Belongs to the class I-like SAM-binding methyltransferase superfamily. RsmB/NOP family.</text>
</comment>
<dbReference type="PRINTS" id="PR02008">
    <property type="entry name" value="RCMTFAMILY"/>
</dbReference>
<evidence type="ECO:0000256" key="6">
    <source>
        <dbReference type="ARBA" id="ARBA00022603"/>
    </source>
</evidence>
<organism evidence="15 16">
    <name type="scientific">Peptacetobacter hiranonis (strain DSM 13275 / JCM 10541 / KCTC 15199 / TO-931)</name>
    <name type="common">Clostridium hiranonis</name>
    <dbReference type="NCBI Taxonomy" id="500633"/>
    <lineage>
        <taxon>Bacteria</taxon>
        <taxon>Bacillati</taxon>
        <taxon>Bacillota</taxon>
        <taxon>Clostridia</taxon>
        <taxon>Peptostreptococcales</taxon>
        <taxon>Peptostreptococcaceae</taxon>
        <taxon>Peptacetobacter</taxon>
    </lineage>
</organism>
<evidence type="ECO:0000256" key="9">
    <source>
        <dbReference type="ARBA" id="ARBA00022884"/>
    </source>
</evidence>
<evidence type="ECO:0000313" key="16">
    <source>
        <dbReference type="Proteomes" id="UP000003178"/>
    </source>
</evidence>
<dbReference type="eggNOG" id="COG0781">
    <property type="taxonomic scope" value="Bacteria"/>
</dbReference>
<feature type="binding site" evidence="13">
    <location>
        <position position="282"/>
    </location>
    <ligand>
        <name>S-adenosyl-L-methionine</name>
        <dbReference type="ChEBI" id="CHEBI:59789"/>
    </ligand>
</feature>
<dbReference type="GO" id="GO:0008649">
    <property type="term" value="F:rRNA methyltransferase activity"/>
    <property type="evidence" value="ECO:0007669"/>
    <property type="project" value="InterPro"/>
</dbReference>
<dbReference type="Pfam" id="PF01189">
    <property type="entry name" value="Methyltr_RsmB-F"/>
    <property type="match status" value="1"/>
</dbReference>
<dbReference type="RefSeq" id="WP_006440011.1">
    <property type="nucleotide sequence ID" value="NZ_DS995356.1"/>
</dbReference>
<keyword evidence="9 13" id="KW-0694">RNA-binding</keyword>
<comment type="caution">
    <text evidence="15">The sequence shown here is derived from an EMBL/GenBank/DDBJ whole genome shotgun (WGS) entry which is preliminary data.</text>
</comment>
<dbReference type="FunFam" id="3.30.70.1170:FF:000003">
    <property type="entry name" value="16S rRNA (Cytosine(967)-C(5))-methyltransferase RsmB"/>
    <property type="match status" value="1"/>
</dbReference>
<feature type="active site" description="Nucleophile" evidence="13">
    <location>
        <position position="379"/>
    </location>
</feature>
<evidence type="ECO:0000259" key="14">
    <source>
        <dbReference type="PROSITE" id="PS51686"/>
    </source>
</evidence>
<evidence type="ECO:0000256" key="1">
    <source>
        <dbReference type="ARBA" id="ARBA00002724"/>
    </source>
</evidence>
<dbReference type="AlphaFoldDB" id="B6FYY9"/>
<gene>
    <name evidence="15" type="primary">sun</name>
    <name evidence="15" type="ORF">CLOHIR_01093</name>
</gene>
<dbReference type="STRING" id="500633.CLOHIR_01093"/>